<keyword evidence="9" id="KW-1185">Reference proteome</keyword>
<feature type="domain" description="Molybdopterin cofactor biosynthesis C (MoaC)" evidence="7">
    <location>
        <begin position="17"/>
        <end position="153"/>
    </location>
</feature>
<comment type="catalytic activity">
    <reaction evidence="1">
        <text>(8S)-3',8-cyclo-7,8-dihydroguanosine 5'-triphosphate = cyclic pyranopterin phosphate + diphosphate</text>
        <dbReference type="Rhea" id="RHEA:49580"/>
        <dbReference type="ChEBI" id="CHEBI:33019"/>
        <dbReference type="ChEBI" id="CHEBI:59648"/>
        <dbReference type="ChEBI" id="CHEBI:131766"/>
        <dbReference type="EC" id="4.6.1.17"/>
    </reaction>
</comment>
<dbReference type="AlphaFoldDB" id="A0A4U3LB27"/>
<dbReference type="GO" id="GO:0006777">
    <property type="term" value="P:Mo-molybdopterin cofactor biosynthetic process"/>
    <property type="evidence" value="ECO:0007669"/>
    <property type="project" value="UniProtKB-KW"/>
</dbReference>
<dbReference type="PANTHER" id="PTHR22960">
    <property type="entry name" value="MOLYBDOPTERIN COFACTOR SYNTHESIS PROTEIN A"/>
    <property type="match status" value="1"/>
</dbReference>
<dbReference type="InterPro" id="IPR050105">
    <property type="entry name" value="MoCo_biosynth_MoaA/MoaC"/>
</dbReference>
<dbReference type="UniPathway" id="UPA00344"/>
<dbReference type="InterPro" id="IPR023045">
    <property type="entry name" value="MoaC"/>
</dbReference>
<reference evidence="8 9" key="1">
    <citation type="submission" date="2019-05" db="EMBL/GenBank/DDBJ databases">
        <title>Panacibacter sp. strain 17mud1-8 Genome sequencing and assembly.</title>
        <authorList>
            <person name="Chhetri G."/>
        </authorList>
    </citation>
    <scope>NUCLEOTIDE SEQUENCE [LARGE SCALE GENOMIC DNA]</scope>
    <source>
        <strain evidence="8 9">17mud1-8</strain>
    </source>
</reference>
<comment type="caution">
    <text evidence="8">The sequence shown here is derived from an EMBL/GenBank/DDBJ whole genome shotgun (WGS) entry which is preliminary data.</text>
</comment>
<dbReference type="EMBL" id="SZQL01000001">
    <property type="protein sequence ID" value="TKK71674.1"/>
    <property type="molecule type" value="Genomic_DNA"/>
</dbReference>
<dbReference type="Proteomes" id="UP000305848">
    <property type="component" value="Unassembled WGS sequence"/>
</dbReference>
<keyword evidence="4" id="KW-0501">Molybdenum cofactor biosynthesis</keyword>
<evidence type="ECO:0000256" key="1">
    <source>
        <dbReference type="ARBA" id="ARBA00001637"/>
    </source>
</evidence>
<evidence type="ECO:0000256" key="2">
    <source>
        <dbReference type="ARBA" id="ARBA00005046"/>
    </source>
</evidence>
<protein>
    <recommendedName>
        <fullName evidence="3">cyclic pyranopterin monophosphate synthase</fullName>
        <ecNumber evidence="3">4.6.1.17</ecNumber>
    </recommendedName>
</protein>
<evidence type="ECO:0000256" key="5">
    <source>
        <dbReference type="ARBA" id="ARBA00023239"/>
    </source>
</evidence>
<dbReference type="EC" id="4.6.1.17" evidence="3"/>
<comment type="pathway">
    <text evidence="2">Cofactor biosynthesis; molybdopterin biosynthesis.</text>
</comment>
<proteinExistence type="predicted"/>
<evidence type="ECO:0000313" key="8">
    <source>
        <dbReference type="EMBL" id="TKK71674.1"/>
    </source>
</evidence>
<organism evidence="8 9">
    <name type="scientific">Ilyomonas limi</name>
    <dbReference type="NCBI Taxonomy" id="2575867"/>
    <lineage>
        <taxon>Bacteria</taxon>
        <taxon>Pseudomonadati</taxon>
        <taxon>Bacteroidota</taxon>
        <taxon>Chitinophagia</taxon>
        <taxon>Chitinophagales</taxon>
        <taxon>Chitinophagaceae</taxon>
        <taxon>Ilyomonas</taxon>
    </lineage>
</organism>
<dbReference type="SUPFAM" id="SSF55040">
    <property type="entry name" value="Molybdenum cofactor biosynthesis protein C, MoaC"/>
    <property type="match status" value="1"/>
</dbReference>
<keyword evidence="5 8" id="KW-0456">Lyase</keyword>
<dbReference type="Pfam" id="PF01967">
    <property type="entry name" value="MoaC"/>
    <property type="match status" value="1"/>
</dbReference>
<dbReference type="Gene3D" id="3.30.70.640">
    <property type="entry name" value="Molybdopterin cofactor biosynthesis C (MoaC) domain"/>
    <property type="match status" value="1"/>
</dbReference>
<dbReference type="CDD" id="cd01420">
    <property type="entry name" value="MoaC_PE"/>
    <property type="match status" value="1"/>
</dbReference>
<dbReference type="NCBIfam" id="NF006870">
    <property type="entry name" value="PRK09364.1"/>
    <property type="match status" value="1"/>
</dbReference>
<evidence type="ECO:0000256" key="3">
    <source>
        <dbReference type="ARBA" id="ARBA00012575"/>
    </source>
</evidence>
<dbReference type="InterPro" id="IPR002820">
    <property type="entry name" value="Mopterin_CF_biosynth-C_dom"/>
</dbReference>
<dbReference type="GO" id="GO:0061798">
    <property type="term" value="F:GTP 3',8'-cyclase activity"/>
    <property type="evidence" value="ECO:0007669"/>
    <property type="project" value="TreeGrafter"/>
</dbReference>
<dbReference type="RefSeq" id="WP_137259914.1">
    <property type="nucleotide sequence ID" value="NZ_SZQL01000001.1"/>
</dbReference>
<dbReference type="OrthoDB" id="9794429at2"/>
<dbReference type="InterPro" id="IPR047594">
    <property type="entry name" value="MoaC_bact/euk"/>
</dbReference>
<evidence type="ECO:0000256" key="4">
    <source>
        <dbReference type="ARBA" id="ARBA00023150"/>
    </source>
</evidence>
<sequence length="160" mass="17075">MSEPSLSHIDANGNAAMVDVSDKQITKRTATAQSIVVLGNEIMQHLAGNEIPTKKGPVFQTAIIAGTMAAKKTWDLIPLCHPLALENCKITITINEMNEVVIQCTTTITSKTGVEMEALTGASVAALTIYDMCKAMSHAIVIKETKLISKTGGKNDFTSK</sequence>
<comment type="function">
    <text evidence="6">Catalyzes the conversion of (8S)-3',8-cyclo-7,8-dihydroguanosine 5'-triphosphate to cyclic pyranopterin monophosphate (cPMP).</text>
</comment>
<dbReference type="GO" id="GO:0061799">
    <property type="term" value="F:cyclic pyranopterin monophosphate synthase activity"/>
    <property type="evidence" value="ECO:0007669"/>
    <property type="project" value="UniProtKB-EC"/>
</dbReference>
<evidence type="ECO:0000313" key="9">
    <source>
        <dbReference type="Proteomes" id="UP000305848"/>
    </source>
</evidence>
<dbReference type="PANTHER" id="PTHR22960:SF0">
    <property type="entry name" value="MOLYBDENUM COFACTOR BIOSYNTHESIS PROTEIN 1"/>
    <property type="match status" value="1"/>
</dbReference>
<evidence type="ECO:0000256" key="6">
    <source>
        <dbReference type="ARBA" id="ARBA00055087"/>
    </source>
</evidence>
<evidence type="ECO:0000259" key="7">
    <source>
        <dbReference type="Pfam" id="PF01967"/>
    </source>
</evidence>
<dbReference type="NCBIfam" id="TIGR00581">
    <property type="entry name" value="moaC"/>
    <property type="match status" value="1"/>
</dbReference>
<accession>A0A4U3LB27</accession>
<dbReference type="InterPro" id="IPR036522">
    <property type="entry name" value="MoaC_sf"/>
</dbReference>
<name>A0A4U3LB27_9BACT</name>
<gene>
    <name evidence="8" type="primary">moaC</name>
    <name evidence="8" type="ORF">FC093_01220</name>
</gene>